<keyword evidence="2" id="KW-0863">Zinc-finger</keyword>
<evidence type="ECO:0000256" key="1">
    <source>
        <dbReference type="ARBA" id="ARBA00022723"/>
    </source>
</evidence>
<keyword evidence="3" id="KW-0862">Zinc</keyword>
<dbReference type="PANTHER" id="PTHR47160:SF10">
    <property type="entry name" value="MULE TRANSPOSASE DOMAIN-CONTAINING PROTEIN"/>
    <property type="match status" value="1"/>
</dbReference>
<evidence type="ECO:0000256" key="4">
    <source>
        <dbReference type="SAM" id="MobiDB-lite"/>
    </source>
</evidence>
<evidence type="ECO:0000259" key="5">
    <source>
        <dbReference type="Pfam" id="PF04500"/>
    </source>
</evidence>
<name>A0A816KUQ2_9BILA</name>
<sequence>MFCKECYFGSRCQFTTKGFGLSLDDILGYMMSTQAIKKFKTEKGKDMLSYEGYIYTLERKTDVKLIFRCQRRDCKGRCHTNPTMDAILSGPTEHCHAPTPDLVPVFELKIKIKARAAETEEFPSTILHSVMRSFPLDAAGQLPRGDTLLRTIRRQRPAPSTNNDKQLPDNLKQTDRGENFVLHEDEKLIIFTTATNLSVLKTCKHWFVDGTFKVCPEDFYQMFTLHGLYKSQVIPLLYGLLVGKKTTDYDHFFRQIMDDDDFDPETILSDFEAATIKSINSLFPNIVHKGCLFHFGQCIWRQIQSHGLQKNTKRISHVIKAFDLIADDFDDDADDFLGYFEKTWIGESKKRGIGRKKPLFTIELWNVYDRTVANLPRSNNSIEGWHNAFTKCVAIVHPSVSKLTEKISREQSKFELDIAQIRQGQEPKPKKLKYRKLNERIKRLADDYHNLDLGEYLKGLA</sequence>
<feature type="domain" description="FLYWCH-type" evidence="5">
    <location>
        <begin position="40"/>
        <end position="96"/>
    </location>
</feature>
<feature type="domain" description="MULE transposase" evidence="6">
    <location>
        <begin position="206"/>
        <end position="295"/>
    </location>
</feature>
<accession>A0A816KUQ2</accession>
<evidence type="ECO:0000259" key="6">
    <source>
        <dbReference type="Pfam" id="PF10551"/>
    </source>
</evidence>
<dbReference type="GO" id="GO:0008270">
    <property type="term" value="F:zinc ion binding"/>
    <property type="evidence" value="ECO:0007669"/>
    <property type="project" value="UniProtKB-KW"/>
</dbReference>
<protein>
    <recommendedName>
        <fullName evidence="9">MULE transposase domain-containing protein</fullName>
    </recommendedName>
</protein>
<proteinExistence type="predicted"/>
<feature type="region of interest" description="Disordered" evidence="4">
    <location>
        <begin position="152"/>
        <end position="172"/>
    </location>
</feature>
<dbReference type="AlphaFoldDB" id="A0A816KUQ2"/>
<reference evidence="7" key="1">
    <citation type="submission" date="2021-02" db="EMBL/GenBank/DDBJ databases">
        <authorList>
            <person name="Nowell W R."/>
        </authorList>
    </citation>
    <scope>NUCLEOTIDE SEQUENCE</scope>
</reference>
<evidence type="ECO:0008006" key="9">
    <source>
        <dbReference type="Google" id="ProtNLM"/>
    </source>
</evidence>
<evidence type="ECO:0000256" key="2">
    <source>
        <dbReference type="ARBA" id="ARBA00022771"/>
    </source>
</evidence>
<dbReference type="Pfam" id="PF10551">
    <property type="entry name" value="MULE"/>
    <property type="match status" value="1"/>
</dbReference>
<gene>
    <name evidence="7" type="ORF">MBJ925_LOCUS1862</name>
</gene>
<evidence type="ECO:0000313" key="7">
    <source>
        <dbReference type="EMBL" id="CAF1920191.1"/>
    </source>
</evidence>
<dbReference type="InterPro" id="IPR007588">
    <property type="entry name" value="Znf_FLYWCH"/>
</dbReference>
<evidence type="ECO:0000256" key="3">
    <source>
        <dbReference type="ARBA" id="ARBA00022833"/>
    </source>
</evidence>
<comment type="caution">
    <text evidence="7">The sequence shown here is derived from an EMBL/GenBank/DDBJ whole genome shotgun (WGS) entry which is preliminary data.</text>
</comment>
<dbReference type="PANTHER" id="PTHR47160">
    <property type="entry name" value="PUTATIVE-RELATED"/>
    <property type="match status" value="1"/>
</dbReference>
<dbReference type="EMBL" id="CAJNRE010000122">
    <property type="protein sequence ID" value="CAF1920191.1"/>
    <property type="molecule type" value="Genomic_DNA"/>
</dbReference>
<organism evidence="7 8">
    <name type="scientific">Rotaria magnacalcarata</name>
    <dbReference type="NCBI Taxonomy" id="392030"/>
    <lineage>
        <taxon>Eukaryota</taxon>
        <taxon>Metazoa</taxon>
        <taxon>Spiralia</taxon>
        <taxon>Gnathifera</taxon>
        <taxon>Rotifera</taxon>
        <taxon>Eurotatoria</taxon>
        <taxon>Bdelloidea</taxon>
        <taxon>Philodinida</taxon>
        <taxon>Philodinidae</taxon>
        <taxon>Rotaria</taxon>
    </lineage>
</organism>
<dbReference type="Pfam" id="PF04500">
    <property type="entry name" value="FLYWCH"/>
    <property type="match status" value="1"/>
</dbReference>
<dbReference type="InterPro" id="IPR018289">
    <property type="entry name" value="MULE_transposase_dom"/>
</dbReference>
<feature type="non-terminal residue" evidence="7">
    <location>
        <position position="1"/>
    </location>
</feature>
<keyword evidence="1" id="KW-0479">Metal-binding</keyword>
<evidence type="ECO:0000313" key="8">
    <source>
        <dbReference type="Proteomes" id="UP000663824"/>
    </source>
</evidence>
<dbReference type="Proteomes" id="UP000663824">
    <property type="component" value="Unassembled WGS sequence"/>
</dbReference>
<dbReference type="Gene3D" id="2.20.25.240">
    <property type="match status" value="1"/>
</dbReference>